<organism evidence="1 2">
    <name type="scientific">Batillaria attramentaria</name>
    <dbReference type="NCBI Taxonomy" id="370345"/>
    <lineage>
        <taxon>Eukaryota</taxon>
        <taxon>Metazoa</taxon>
        <taxon>Spiralia</taxon>
        <taxon>Lophotrochozoa</taxon>
        <taxon>Mollusca</taxon>
        <taxon>Gastropoda</taxon>
        <taxon>Caenogastropoda</taxon>
        <taxon>Sorbeoconcha</taxon>
        <taxon>Cerithioidea</taxon>
        <taxon>Batillariidae</taxon>
        <taxon>Batillaria</taxon>
    </lineage>
</organism>
<dbReference type="InterPro" id="IPR016186">
    <property type="entry name" value="C-type_lectin-like/link_sf"/>
</dbReference>
<dbReference type="EMBL" id="JACVVK020000215">
    <property type="protein sequence ID" value="KAK7484162.1"/>
    <property type="molecule type" value="Genomic_DNA"/>
</dbReference>
<accession>A0ABD0KAR7</accession>
<keyword evidence="2" id="KW-1185">Reference proteome</keyword>
<sequence>MNLYVGGHRPIDRWNSPWPDGISDFQWMTGERINSSIHRELWQNDEPNNSNEQQNVLRVAKLAAYNKQVKLIDSKDTTLKRAICELLPPPLL</sequence>
<proteinExistence type="predicted"/>
<dbReference type="AlphaFoldDB" id="A0ABD0KAR7"/>
<evidence type="ECO:0000313" key="2">
    <source>
        <dbReference type="Proteomes" id="UP001519460"/>
    </source>
</evidence>
<dbReference type="Gene3D" id="3.10.100.10">
    <property type="entry name" value="Mannose-Binding Protein A, subunit A"/>
    <property type="match status" value="1"/>
</dbReference>
<reference evidence="1 2" key="1">
    <citation type="journal article" date="2023" name="Sci. Data">
        <title>Genome assembly of the Korean intertidal mud-creeper Batillaria attramentaria.</title>
        <authorList>
            <person name="Patra A.K."/>
            <person name="Ho P.T."/>
            <person name="Jun S."/>
            <person name="Lee S.J."/>
            <person name="Kim Y."/>
            <person name="Won Y.J."/>
        </authorList>
    </citation>
    <scope>NUCLEOTIDE SEQUENCE [LARGE SCALE GENOMIC DNA]</scope>
    <source>
        <strain evidence="1">Wonlab-2016</strain>
    </source>
</reference>
<protein>
    <submittedName>
        <fullName evidence="1">Uncharacterized protein</fullName>
    </submittedName>
</protein>
<name>A0ABD0KAR7_9CAEN</name>
<comment type="caution">
    <text evidence="1">The sequence shown here is derived from an EMBL/GenBank/DDBJ whole genome shotgun (WGS) entry which is preliminary data.</text>
</comment>
<gene>
    <name evidence="1" type="ORF">BaRGS_00024651</name>
</gene>
<evidence type="ECO:0000313" key="1">
    <source>
        <dbReference type="EMBL" id="KAK7484162.1"/>
    </source>
</evidence>
<dbReference type="Proteomes" id="UP001519460">
    <property type="component" value="Unassembled WGS sequence"/>
</dbReference>